<evidence type="ECO:0000313" key="2">
    <source>
        <dbReference type="EMBL" id="MXU84830.1"/>
    </source>
</evidence>
<evidence type="ECO:0000256" key="1">
    <source>
        <dbReference type="SAM" id="SignalP"/>
    </source>
</evidence>
<proteinExistence type="predicted"/>
<accession>A0A6B0U839</accession>
<dbReference type="EMBL" id="GIFC01002747">
    <property type="protein sequence ID" value="MXU84830.1"/>
    <property type="molecule type" value="Transcribed_RNA"/>
</dbReference>
<keyword evidence="1" id="KW-0732">Signal</keyword>
<reference evidence="2" key="1">
    <citation type="submission" date="2019-12" db="EMBL/GenBank/DDBJ databases">
        <title>An insight into the sialome of adult female Ixodes ricinus ticks feeding for 6 days.</title>
        <authorList>
            <person name="Perner J."/>
            <person name="Ribeiro J.M.C."/>
        </authorList>
    </citation>
    <scope>NUCLEOTIDE SEQUENCE</scope>
    <source>
        <strain evidence="2">Semi-engorged</strain>
        <tissue evidence="2">Salivary glands</tissue>
    </source>
</reference>
<feature type="chain" id="PRO_5025639314" evidence="1">
    <location>
        <begin position="24"/>
        <end position="83"/>
    </location>
</feature>
<sequence length="83" mass="9422">MIWLSNHMWATVILFCVKVPVLSEQMVDVEPRVSTASRFFTRQFLAAIRLAVRVRQTVTVASRPSGTLATMIPMRKITASSQW</sequence>
<name>A0A6B0U839_IXORI</name>
<organism evidence="2">
    <name type="scientific">Ixodes ricinus</name>
    <name type="common">Common tick</name>
    <name type="synonym">Acarus ricinus</name>
    <dbReference type="NCBI Taxonomy" id="34613"/>
    <lineage>
        <taxon>Eukaryota</taxon>
        <taxon>Metazoa</taxon>
        <taxon>Ecdysozoa</taxon>
        <taxon>Arthropoda</taxon>
        <taxon>Chelicerata</taxon>
        <taxon>Arachnida</taxon>
        <taxon>Acari</taxon>
        <taxon>Parasitiformes</taxon>
        <taxon>Ixodida</taxon>
        <taxon>Ixodoidea</taxon>
        <taxon>Ixodidae</taxon>
        <taxon>Ixodinae</taxon>
        <taxon>Ixodes</taxon>
    </lineage>
</organism>
<dbReference type="AlphaFoldDB" id="A0A6B0U839"/>
<feature type="signal peptide" evidence="1">
    <location>
        <begin position="1"/>
        <end position="23"/>
    </location>
</feature>
<protein>
    <submittedName>
        <fullName evidence="2">Putative secreted protein</fullName>
    </submittedName>
</protein>